<keyword evidence="1" id="KW-1133">Transmembrane helix</keyword>
<proteinExistence type="predicted"/>
<comment type="caution">
    <text evidence="3">The sequence shown here is derived from an EMBL/GenBank/DDBJ whole genome shotgun (WGS) entry which is preliminary data.</text>
</comment>
<organism evidence="3 4">
    <name type="scientific">Lentilactobacillus kisonensis F0435</name>
    <dbReference type="NCBI Taxonomy" id="797516"/>
    <lineage>
        <taxon>Bacteria</taxon>
        <taxon>Bacillati</taxon>
        <taxon>Bacillota</taxon>
        <taxon>Bacilli</taxon>
        <taxon>Lactobacillales</taxon>
        <taxon>Lactobacillaceae</taxon>
        <taxon>Lentilactobacillus</taxon>
    </lineage>
</organism>
<dbReference type="STRING" id="797516.HMPREF9104_01229"/>
<sequence>MRVGTLHGVAATLSAKANAIISAYLVSFANFGTIGIITGSIKSISGQQGAYVAKFSMKLLVGATLASVLTGTIVGVYF</sequence>
<feature type="transmembrane region" description="Helical" evidence="1">
    <location>
        <begin position="59"/>
        <end position="77"/>
    </location>
</feature>
<dbReference type="EMBL" id="AGRJ01000113">
    <property type="protein sequence ID" value="EHO52113.1"/>
    <property type="molecule type" value="Genomic_DNA"/>
</dbReference>
<name>H1LF53_9LACO</name>
<evidence type="ECO:0000313" key="3">
    <source>
        <dbReference type="EMBL" id="EHO52113.1"/>
    </source>
</evidence>
<reference evidence="3 4" key="1">
    <citation type="submission" date="2011-09" db="EMBL/GenBank/DDBJ databases">
        <authorList>
            <person name="Weinstock G."/>
            <person name="Sodergren E."/>
            <person name="Clifton S."/>
            <person name="Fulton L."/>
            <person name="Fulton B."/>
            <person name="Courtney L."/>
            <person name="Fronick C."/>
            <person name="Harrison M."/>
            <person name="Strong C."/>
            <person name="Farmer C."/>
            <person name="Delahaunty K."/>
            <person name="Markovic C."/>
            <person name="Hall O."/>
            <person name="Minx P."/>
            <person name="Tomlinson C."/>
            <person name="Mitreva M."/>
            <person name="Hou S."/>
            <person name="Chen J."/>
            <person name="Wollam A."/>
            <person name="Pepin K.H."/>
            <person name="Johnson M."/>
            <person name="Bhonagiri V."/>
            <person name="Zhang X."/>
            <person name="Suruliraj S."/>
            <person name="Warren W."/>
            <person name="Chinwalla A."/>
            <person name="Mardis E.R."/>
            <person name="Wilson R.K."/>
        </authorList>
    </citation>
    <scope>NUCLEOTIDE SEQUENCE [LARGE SCALE GENOMIC DNA]</scope>
    <source>
        <strain evidence="3 4">F0435</strain>
    </source>
</reference>
<dbReference type="Pfam" id="PF07662">
    <property type="entry name" value="Nucleos_tra2_C"/>
    <property type="match status" value="1"/>
</dbReference>
<protein>
    <recommendedName>
        <fullName evidence="2">Concentrative nucleoside transporter C-terminal domain-containing protein</fullName>
    </recommendedName>
</protein>
<evidence type="ECO:0000313" key="4">
    <source>
        <dbReference type="Proteomes" id="UP000005025"/>
    </source>
</evidence>
<keyword evidence="1" id="KW-0812">Transmembrane</keyword>
<evidence type="ECO:0000259" key="2">
    <source>
        <dbReference type="Pfam" id="PF07662"/>
    </source>
</evidence>
<dbReference type="AlphaFoldDB" id="H1LF53"/>
<dbReference type="Proteomes" id="UP000005025">
    <property type="component" value="Unassembled WGS sequence"/>
</dbReference>
<accession>H1LF53</accession>
<feature type="transmembrane region" description="Helical" evidence="1">
    <location>
        <begin position="20"/>
        <end position="38"/>
    </location>
</feature>
<keyword evidence="1" id="KW-0472">Membrane</keyword>
<dbReference type="InterPro" id="IPR011657">
    <property type="entry name" value="CNT_C_dom"/>
</dbReference>
<gene>
    <name evidence="3" type="ORF">HMPREF9104_01229</name>
</gene>
<dbReference type="HOGENOM" id="CLU_016813_2_2_9"/>
<evidence type="ECO:0000256" key="1">
    <source>
        <dbReference type="SAM" id="Phobius"/>
    </source>
</evidence>
<dbReference type="PATRIC" id="fig|797516.3.peg.1098"/>
<feature type="domain" description="Concentrative nucleoside transporter C-terminal" evidence="2">
    <location>
        <begin position="10"/>
        <end position="75"/>
    </location>
</feature>